<dbReference type="Proteomes" id="UP000054350">
    <property type="component" value="Unassembled WGS sequence"/>
</dbReference>
<sequence>MTAVFLLRGDLNAAPELYSWLPGLAHVARTRLATGSPAPKGAVVLAVLSEPGFEAQLAPLVHPVAPKTAMVPHLACVAVRIPFVAPDSFPTDPSTDSPSTHLHRLLHAYPQPSAPYVESLPPRAELNLAAQWASRAFRPATTRIVATSMPLTGAKPKTPVPRKEKRAKRREARAASVPAKAAATARKMAAKVVVAAVDGPAAPAAAAASGAEGGAAAAASGGDRGVAAKPSPGKKRAQPSSPGQRQSKKPRKA</sequence>
<dbReference type="AlphaFoldDB" id="A0A0L0RXI6"/>
<dbReference type="VEuPathDB" id="FungiDB:AMAG_00721"/>
<gene>
    <name evidence="2" type="ORF">AMAG_00721</name>
</gene>
<dbReference type="EMBL" id="GG745328">
    <property type="protein sequence ID" value="KNE54766.1"/>
    <property type="molecule type" value="Genomic_DNA"/>
</dbReference>
<proteinExistence type="predicted"/>
<reference evidence="3" key="2">
    <citation type="submission" date="2009-11" db="EMBL/GenBank/DDBJ databases">
        <title>The Genome Sequence of Allomyces macrogynus strain ATCC 38327.</title>
        <authorList>
            <consortium name="The Broad Institute Genome Sequencing Platform"/>
            <person name="Russ C."/>
            <person name="Cuomo C."/>
            <person name="Shea T."/>
            <person name="Young S.K."/>
            <person name="Zeng Q."/>
            <person name="Koehrsen M."/>
            <person name="Haas B."/>
            <person name="Borodovsky M."/>
            <person name="Guigo R."/>
            <person name="Alvarado L."/>
            <person name="Berlin A."/>
            <person name="Borenstein D."/>
            <person name="Chen Z."/>
            <person name="Engels R."/>
            <person name="Freedman E."/>
            <person name="Gellesch M."/>
            <person name="Goldberg J."/>
            <person name="Griggs A."/>
            <person name="Gujja S."/>
            <person name="Heiman D."/>
            <person name="Hepburn T."/>
            <person name="Howarth C."/>
            <person name="Jen D."/>
            <person name="Larson L."/>
            <person name="Lewis B."/>
            <person name="Mehta T."/>
            <person name="Park D."/>
            <person name="Pearson M."/>
            <person name="Roberts A."/>
            <person name="Saif S."/>
            <person name="Shenoy N."/>
            <person name="Sisk P."/>
            <person name="Stolte C."/>
            <person name="Sykes S."/>
            <person name="Walk T."/>
            <person name="White J."/>
            <person name="Yandava C."/>
            <person name="Burger G."/>
            <person name="Gray M.W."/>
            <person name="Holland P.W.H."/>
            <person name="King N."/>
            <person name="Lang F.B.F."/>
            <person name="Roger A.J."/>
            <person name="Ruiz-Trillo I."/>
            <person name="Lander E."/>
            <person name="Nusbaum C."/>
        </authorList>
    </citation>
    <scope>NUCLEOTIDE SEQUENCE [LARGE SCALE GENOMIC DNA]</scope>
    <source>
        <strain evidence="3">ATCC 38327</strain>
    </source>
</reference>
<dbReference type="OrthoDB" id="5586155at2759"/>
<name>A0A0L0RXI6_ALLM3</name>
<evidence type="ECO:0000313" key="2">
    <source>
        <dbReference type="EMBL" id="KNE54766.1"/>
    </source>
</evidence>
<feature type="compositionally biased region" description="Low complexity" evidence="1">
    <location>
        <begin position="201"/>
        <end position="228"/>
    </location>
</feature>
<accession>A0A0L0RXI6</accession>
<evidence type="ECO:0000256" key="1">
    <source>
        <dbReference type="SAM" id="MobiDB-lite"/>
    </source>
</evidence>
<feature type="region of interest" description="Disordered" evidence="1">
    <location>
        <begin position="150"/>
        <end position="182"/>
    </location>
</feature>
<organism evidence="2 3">
    <name type="scientific">Allomyces macrogynus (strain ATCC 38327)</name>
    <name type="common">Allomyces javanicus var. macrogynus</name>
    <dbReference type="NCBI Taxonomy" id="578462"/>
    <lineage>
        <taxon>Eukaryota</taxon>
        <taxon>Fungi</taxon>
        <taxon>Fungi incertae sedis</taxon>
        <taxon>Blastocladiomycota</taxon>
        <taxon>Blastocladiomycetes</taxon>
        <taxon>Blastocladiales</taxon>
        <taxon>Blastocladiaceae</taxon>
        <taxon>Allomyces</taxon>
    </lineage>
</organism>
<protein>
    <submittedName>
        <fullName evidence="2">Uncharacterized protein</fullName>
    </submittedName>
</protein>
<evidence type="ECO:0000313" key="3">
    <source>
        <dbReference type="Proteomes" id="UP000054350"/>
    </source>
</evidence>
<keyword evidence="3" id="KW-1185">Reference proteome</keyword>
<reference evidence="2 3" key="1">
    <citation type="submission" date="2009-11" db="EMBL/GenBank/DDBJ databases">
        <title>Annotation of Allomyces macrogynus ATCC 38327.</title>
        <authorList>
            <consortium name="The Broad Institute Genome Sequencing Platform"/>
            <person name="Russ C."/>
            <person name="Cuomo C."/>
            <person name="Burger G."/>
            <person name="Gray M.W."/>
            <person name="Holland P.W.H."/>
            <person name="King N."/>
            <person name="Lang F.B.F."/>
            <person name="Roger A.J."/>
            <person name="Ruiz-Trillo I."/>
            <person name="Young S.K."/>
            <person name="Zeng Q."/>
            <person name="Gargeya S."/>
            <person name="Fitzgerald M."/>
            <person name="Haas B."/>
            <person name="Abouelleil A."/>
            <person name="Alvarado L."/>
            <person name="Arachchi H.M."/>
            <person name="Berlin A."/>
            <person name="Chapman S.B."/>
            <person name="Gearin G."/>
            <person name="Goldberg J."/>
            <person name="Griggs A."/>
            <person name="Gujja S."/>
            <person name="Hansen M."/>
            <person name="Heiman D."/>
            <person name="Howarth C."/>
            <person name="Larimer J."/>
            <person name="Lui A."/>
            <person name="MacDonald P.J.P."/>
            <person name="McCowen C."/>
            <person name="Montmayeur A."/>
            <person name="Murphy C."/>
            <person name="Neiman D."/>
            <person name="Pearson M."/>
            <person name="Priest M."/>
            <person name="Roberts A."/>
            <person name="Saif S."/>
            <person name="Shea T."/>
            <person name="Sisk P."/>
            <person name="Stolte C."/>
            <person name="Sykes S."/>
            <person name="Wortman J."/>
            <person name="Nusbaum C."/>
            <person name="Birren B."/>
        </authorList>
    </citation>
    <scope>NUCLEOTIDE SEQUENCE [LARGE SCALE GENOMIC DNA]</scope>
    <source>
        <strain evidence="2 3">ATCC 38327</strain>
    </source>
</reference>
<feature type="region of interest" description="Disordered" evidence="1">
    <location>
        <begin position="201"/>
        <end position="253"/>
    </location>
</feature>